<gene>
    <name evidence="9" type="ORF">JTE90_014887</name>
</gene>
<organism evidence="9 10">
    <name type="scientific">Oedothorax gibbosus</name>
    <dbReference type="NCBI Taxonomy" id="931172"/>
    <lineage>
        <taxon>Eukaryota</taxon>
        <taxon>Metazoa</taxon>
        <taxon>Ecdysozoa</taxon>
        <taxon>Arthropoda</taxon>
        <taxon>Chelicerata</taxon>
        <taxon>Arachnida</taxon>
        <taxon>Araneae</taxon>
        <taxon>Araneomorphae</taxon>
        <taxon>Entelegynae</taxon>
        <taxon>Araneoidea</taxon>
        <taxon>Linyphiidae</taxon>
        <taxon>Erigoninae</taxon>
        <taxon>Oedothorax</taxon>
    </lineage>
</organism>
<comment type="pathway">
    <text evidence="1">Cofactor biosynthesis; FMN biosynthesis; FMN from riboflavin (ATP route): step 1/1.</text>
</comment>
<dbReference type="EMBL" id="JAFNEN010000868">
    <property type="protein sequence ID" value="KAG8176543.1"/>
    <property type="molecule type" value="Genomic_DNA"/>
</dbReference>
<dbReference type="SUPFAM" id="SSF82114">
    <property type="entry name" value="Riboflavin kinase-like"/>
    <property type="match status" value="1"/>
</dbReference>
<dbReference type="InterPro" id="IPR015865">
    <property type="entry name" value="Riboflavin_kinase_bac/euk"/>
</dbReference>
<dbReference type="InterPro" id="IPR023465">
    <property type="entry name" value="Riboflavin_kinase_dom_sf"/>
</dbReference>
<sequence>MPNRMFSSVLPYFCSGPVCRGFGRGSKDLGCPTANFDYRVIEALPSELDCGIYYGFASVEGFEGVHKAVLSIGWNPYYKNDKKSVETHILHDFGTDFYGRAMKLVMLGHIRPERDFPSLEALIEEIQNDIRVAGEKLDLGEFQSFRTHPFFTEDGKGNS</sequence>
<dbReference type="SMART" id="SM00904">
    <property type="entry name" value="Flavokinase"/>
    <property type="match status" value="1"/>
</dbReference>
<dbReference type="InterPro" id="IPR023468">
    <property type="entry name" value="Riboflavin_kinase"/>
</dbReference>
<keyword evidence="5" id="KW-0808">Transferase</keyword>
<dbReference type="PANTHER" id="PTHR22749">
    <property type="entry name" value="RIBOFLAVIN KINASE/FMN ADENYLYLTRANSFERASE"/>
    <property type="match status" value="1"/>
</dbReference>
<keyword evidence="6" id="KW-0547">Nucleotide-binding</keyword>
<dbReference type="Gene3D" id="2.40.30.30">
    <property type="entry name" value="Riboflavin kinase-like"/>
    <property type="match status" value="1"/>
</dbReference>
<evidence type="ECO:0000259" key="8">
    <source>
        <dbReference type="SMART" id="SM00904"/>
    </source>
</evidence>
<dbReference type="GO" id="GO:0009231">
    <property type="term" value="P:riboflavin biosynthetic process"/>
    <property type="evidence" value="ECO:0007669"/>
    <property type="project" value="InterPro"/>
</dbReference>
<dbReference type="GO" id="GO:0008531">
    <property type="term" value="F:riboflavin kinase activity"/>
    <property type="evidence" value="ECO:0007669"/>
    <property type="project" value="UniProtKB-EC"/>
</dbReference>
<evidence type="ECO:0000313" key="9">
    <source>
        <dbReference type="EMBL" id="KAG8176543.1"/>
    </source>
</evidence>
<evidence type="ECO:0000256" key="6">
    <source>
        <dbReference type="ARBA" id="ARBA00022741"/>
    </source>
</evidence>
<keyword evidence="3" id="KW-0285">Flavoprotein</keyword>
<evidence type="ECO:0000256" key="7">
    <source>
        <dbReference type="ARBA" id="ARBA00022840"/>
    </source>
</evidence>
<keyword evidence="10" id="KW-1185">Reference proteome</keyword>
<reference evidence="9 10" key="1">
    <citation type="journal article" date="2022" name="Nat. Ecol. Evol.">
        <title>A masculinizing supergene underlies an exaggerated male reproductive morph in a spider.</title>
        <authorList>
            <person name="Hendrickx F."/>
            <person name="De Corte Z."/>
            <person name="Sonet G."/>
            <person name="Van Belleghem S.M."/>
            <person name="Kostlbacher S."/>
            <person name="Vangestel C."/>
        </authorList>
    </citation>
    <scope>NUCLEOTIDE SEQUENCE [LARGE SCALE GENOMIC DNA]</scope>
    <source>
        <strain evidence="9">W744_W776</strain>
    </source>
</reference>
<dbReference type="GO" id="GO:0009398">
    <property type="term" value="P:FMN biosynthetic process"/>
    <property type="evidence" value="ECO:0007669"/>
    <property type="project" value="TreeGrafter"/>
</dbReference>
<dbReference type="AlphaFoldDB" id="A0AAV6TXH1"/>
<keyword evidence="7" id="KW-0067">ATP-binding</keyword>
<dbReference type="EC" id="2.7.1.26" evidence="2"/>
<accession>A0AAV6TXH1</accession>
<protein>
    <recommendedName>
        <fullName evidence="2">riboflavin kinase</fullName>
        <ecNumber evidence="2">2.7.1.26</ecNumber>
    </recommendedName>
</protein>
<dbReference type="Pfam" id="PF01687">
    <property type="entry name" value="Flavokinase"/>
    <property type="match status" value="1"/>
</dbReference>
<evidence type="ECO:0000313" key="10">
    <source>
        <dbReference type="Proteomes" id="UP000827092"/>
    </source>
</evidence>
<dbReference type="FunFam" id="2.40.30.30:FF:000005">
    <property type="entry name" value="Haloacid dehalogenase-like hydrolase domain-containing protein 1A"/>
    <property type="match status" value="1"/>
</dbReference>
<evidence type="ECO:0000256" key="4">
    <source>
        <dbReference type="ARBA" id="ARBA00022643"/>
    </source>
</evidence>
<evidence type="ECO:0000256" key="1">
    <source>
        <dbReference type="ARBA" id="ARBA00005201"/>
    </source>
</evidence>
<dbReference type="Proteomes" id="UP000827092">
    <property type="component" value="Unassembled WGS sequence"/>
</dbReference>
<evidence type="ECO:0000256" key="2">
    <source>
        <dbReference type="ARBA" id="ARBA00012105"/>
    </source>
</evidence>
<evidence type="ECO:0000256" key="3">
    <source>
        <dbReference type="ARBA" id="ARBA00022630"/>
    </source>
</evidence>
<comment type="caution">
    <text evidence="9">The sequence shown here is derived from an EMBL/GenBank/DDBJ whole genome shotgun (WGS) entry which is preliminary data.</text>
</comment>
<dbReference type="GO" id="GO:0005739">
    <property type="term" value="C:mitochondrion"/>
    <property type="evidence" value="ECO:0007669"/>
    <property type="project" value="TreeGrafter"/>
</dbReference>
<proteinExistence type="predicted"/>
<name>A0AAV6TXH1_9ARAC</name>
<dbReference type="PANTHER" id="PTHR22749:SF6">
    <property type="entry name" value="RIBOFLAVIN KINASE"/>
    <property type="match status" value="1"/>
</dbReference>
<keyword evidence="4" id="KW-0288">FMN</keyword>
<dbReference type="GO" id="GO:0005524">
    <property type="term" value="F:ATP binding"/>
    <property type="evidence" value="ECO:0007669"/>
    <property type="project" value="UniProtKB-KW"/>
</dbReference>
<evidence type="ECO:0000256" key="5">
    <source>
        <dbReference type="ARBA" id="ARBA00022679"/>
    </source>
</evidence>
<feature type="domain" description="Riboflavin kinase" evidence="8">
    <location>
        <begin position="9"/>
        <end position="138"/>
    </location>
</feature>